<dbReference type="OrthoDB" id="4147172at2"/>
<protein>
    <submittedName>
        <fullName evidence="1">Uncharacterized protein</fullName>
    </submittedName>
</protein>
<name>A0A8B1NIM7_9ACTN</name>
<dbReference type="AlphaFoldDB" id="A0A8B1NIM7"/>
<dbReference type="EMBL" id="CP072931">
    <property type="protein sequence ID" value="QTZ91706.1"/>
    <property type="molecule type" value="Genomic_DNA"/>
</dbReference>
<accession>A0A8B1NIM7</accession>
<evidence type="ECO:0000313" key="2">
    <source>
        <dbReference type="Proteomes" id="UP000009036"/>
    </source>
</evidence>
<evidence type="ECO:0000313" key="1">
    <source>
        <dbReference type="EMBL" id="QTZ91706.1"/>
    </source>
</evidence>
<proteinExistence type="predicted"/>
<dbReference type="Proteomes" id="UP000009036">
    <property type="component" value="Chromosome"/>
</dbReference>
<organism evidence="1 2">
    <name type="scientific">Streptomyces auratus AGR0001</name>
    <dbReference type="NCBI Taxonomy" id="1160718"/>
    <lineage>
        <taxon>Bacteria</taxon>
        <taxon>Bacillati</taxon>
        <taxon>Actinomycetota</taxon>
        <taxon>Actinomycetes</taxon>
        <taxon>Kitasatosporales</taxon>
        <taxon>Streptomycetaceae</taxon>
        <taxon>Streptomyces</taxon>
    </lineage>
</organism>
<dbReference type="KEGG" id="sauh:SU9_009610"/>
<sequence>MDIIITSDNDSTLALWRTHLSSLPEVSFTNERPAGIEADAVVISGIYAFERYGGRPNTTAAQIVTNTKDDGFPSLVIIPPSLPVILNEQKRPVVHPDYTGTSPAYYAISHTLTAIKSLDVETGQVVRRVIFSLPLLGMNSPRDASTPSSVRRAIEEYSASTGT</sequence>
<dbReference type="RefSeq" id="WP_144044240.1">
    <property type="nucleotide sequence ID" value="NZ_CP072931.1"/>
</dbReference>
<reference evidence="1" key="2">
    <citation type="submission" date="2021-04" db="EMBL/GenBank/DDBJ databases">
        <authorList>
            <person name="Wen M.-L."/>
            <person name="Han X.-L."/>
            <person name="Xiong J."/>
        </authorList>
    </citation>
    <scope>NUCLEOTIDE SEQUENCE</scope>
    <source>
        <strain evidence="1">AGR0001</strain>
    </source>
</reference>
<reference evidence="1" key="1">
    <citation type="journal article" date="2012" name="J. Bacteriol.">
        <title>Genome Sequence of Streptomyces auratus Strain AGR0001, a Phoslactomycin-Producing Actinomycete.</title>
        <authorList>
            <person name="Han X."/>
            <person name="Li M."/>
            <person name="Ding Z."/>
            <person name="Zhao J."/>
            <person name="Ji K."/>
            <person name="Wen M."/>
            <person name="Lu T."/>
        </authorList>
    </citation>
    <scope>NUCLEOTIDE SEQUENCE</scope>
    <source>
        <strain evidence="1">AGR0001</strain>
    </source>
</reference>
<keyword evidence="2" id="KW-1185">Reference proteome</keyword>
<gene>
    <name evidence="1" type="ORF">SU9_009610</name>
</gene>